<evidence type="ECO:0000313" key="1">
    <source>
        <dbReference type="EMBL" id="MDR6550551.1"/>
    </source>
</evidence>
<reference evidence="1 2" key="1">
    <citation type="submission" date="2023-07" db="EMBL/GenBank/DDBJ databases">
        <title>Sorghum-associated microbial communities from plants grown in Nebraska, USA.</title>
        <authorList>
            <person name="Schachtman D."/>
        </authorList>
    </citation>
    <scope>NUCLEOTIDE SEQUENCE [LARGE SCALE GENOMIC DNA]</scope>
    <source>
        <strain evidence="1 2">CC258</strain>
    </source>
</reference>
<name>A0ABU1NU11_9BACL</name>
<organism evidence="1 2">
    <name type="scientific">Paenibacillus qinlingensis</name>
    <dbReference type="NCBI Taxonomy" id="1837343"/>
    <lineage>
        <taxon>Bacteria</taxon>
        <taxon>Bacillati</taxon>
        <taxon>Bacillota</taxon>
        <taxon>Bacilli</taxon>
        <taxon>Bacillales</taxon>
        <taxon>Paenibacillaceae</taxon>
        <taxon>Paenibacillus</taxon>
    </lineage>
</organism>
<sequence length="40" mass="4911">MEFDHKWINKVNKDAYLHQFAILKGKLAKRMYNRIFLDIT</sequence>
<dbReference type="Proteomes" id="UP001267290">
    <property type="component" value="Unassembled WGS sequence"/>
</dbReference>
<gene>
    <name evidence="1" type="ORF">J2736_001738</name>
</gene>
<keyword evidence="2" id="KW-1185">Reference proteome</keyword>
<dbReference type="EMBL" id="JAVDSB010000002">
    <property type="protein sequence ID" value="MDR6550551.1"/>
    <property type="molecule type" value="Genomic_DNA"/>
</dbReference>
<evidence type="ECO:0000313" key="2">
    <source>
        <dbReference type="Proteomes" id="UP001267290"/>
    </source>
</evidence>
<protein>
    <submittedName>
        <fullName evidence="1">Uncharacterized protein</fullName>
    </submittedName>
</protein>
<accession>A0ABU1NU11</accession>
<comment type="caution">
    <text evidence="1">The sequence shown here is derived from an EMBL/GenBank/DDBJ whole genome shotgun (WGS) entry which is preliminary data.</text>
</comment>
<proteinExistence type="predicted"/>